<dbReference type="EMBL" id="VIGI01000007">
    <property type="protein sequence ID" value="KAB8298328.1"/>
    <property type="molecule type" value="Genomic_DNA"/>
</dbReference>
<gene>
    <name evidence="1" type="ORF">EYC80_002055</name>
</gene>
<protein>
    <submittedName>
        <fullName evidence="1">Uncharacterized protein</fullName>
    </submittedName>
</protein>
<dbReference type="AlphaFoldDB" id="A0A5N6K6U7"/>
<proteinExistence type="predicted"/>
<reference evidence="1 2" key="1">
    <citation type="submission" date="2019-06" db="EMBL/GenBank/DDBJ databases">
        <title>Genome Sequence of the Brown Rot Fungal Pathogen Monilinia laxa.</title>
        <authorList>
            <person name="De Miccolis Angelini R.M."/>
            <person name="Landi L."/>
            <person name="Abate D."/>
            <person name="Pollastro S."/>
            <person name="Romanazzi G."/>
            <person name="Faretra F."/>
        </authorList>
    </citation>
    <scope>NUCLEOTIDE SEQUENCE [LARGE SCALE GENOMIC DNA]</scope>
    <source>
        <strain evidence="1 2">Mlax316</strain>
    </source>
</reference>
<dbReference type="Proteomes" id="UP000326757">
    <property type="component" value="Unassembled WGS sequence"/>
</dbReference>
<evidence type="ECO:0000313" key="2">
    <source>
        <dbReference type="Proteomes" id="UP000326757"/>
    </source>
</evidence>
<evidence type="ECO:0000313" key="1">
    <source>
        <dbReference type="EMBL" id="KAB8298328.1"/>
    </source>
</evidence>
<name>A0A5N6K6U7_MONLA</name>
<organism evidence="1 2">
    <name type="scientific">Monilinia laxa</name>
    <name type="common">Brown rot fungus</name>
    <name type="synonym">Sclerotinia laxa</name>
    <dbReference type="NCBI Taxonomy" id="61186"/>
    <lineage>
        <taxon>Eukaryota</taxon>
        <taxon>Fungi</taxon>
        <taxon>Dikarya</taxon>
        <taxon>Ascomycota</taxon>
        <taxon>Pezizomycotina</taxon>
        <taxon>Leotiomycetes</taxon>
        <taxon>Helotiales</taxon>
        <taxon>Sclerotiniaceae</taxon>
        <taxon>Monilinia</taxon>
    </lineage>
</organism>
<sequence length="69" mass="7881">MKWRMSIGGELTKTLSRFYAPSNLPPENSQIIHLFIYDSSHLLVQRGSNTQPTRPTISLEIFQFSSPNT</sequence>
<comment type="caution">
    <text evidence="1">The sequence shown here is derived from an EMBL/GenBank/DDBJ whole genome shotgun (WGS) entry which is preliminary data.</text>
</comment>
<keyword evidence="2" id="KW-1185">Reference proteome</keyword>
<accession>A0A5N6K6U7</accession>